<dbReference type="RefSeq" id="WP_307235955.1">
    <property type="nucleotide sequence ID" value="NZ_JAUSVF010000003.1"/>
</dbReference>
<dbReference type="InterPro" id="IPR009057">
    <property type="entry name" value="Homeodomain-like_sf"/>
</dbReference>
<comment type="caution">
    <text evidence="7">The sequence shown here is derived from an EMBL/GenBank/DDBJ whole genome shotgun (WGS) entry which is preliminary data.</text>
</comment>
<organism evidence="7 8">
    <name type="scientific">Pararhizobium capsulatum DSM 1112</name>
    <dbReference type="NCBI Taxonomy" id="1121113"/>
    <lineage>
        <taxon>Bacteria</taxon>
        <taxon>Pseudomonadati</taxon>
        <taxon>Pseudomonadota</taxon>
        <taxon>Alphaproteobacteria</taxon>
        <taxon>Hyphomicrobiales</taxon>
        <taxon>Rhizobiaceae</taxon>
        <taxon>Rhizobium/Agrobacterium group</taxon>
        <taxon>Pararhizobium</taxon>
    </lineage>
</organism>
<proteinExistence type="predicted"/>
<evidence type="ECO:0000256" key="1">
    <source>
        <dbReference type="ARBA" id="ARBA00022491"/>
    </source>
</evidence>
<accession>A0ABU0BYU6</accession>
<dbReference type="InterPro" id="IPR036271">
    <property type="entry name" value="Tet_transcr_reg_TetR-rel_C_sf"/>
</dbReference>
<dbReference type="Gene3D" id="1.10.357.10">
    <property type="entry name" value="Tetracycline Repressor, domain 2"/>
    <property type="match status" value="1"/>
</dbReference>
<feature type="domain" description="HTH tetR-type" evidence="6">
    <location>
        <begin position="8"/>
        <end position="68"/>
    </location>
</feature>
<keyword evidence="8" id="KW-1185">Reference proteome</keyword>
<feature type="DNA-binding region" description="H-T-H motif" evidence="5">
    <location>
        <begin position="31"/>
        <end position="50"/>
    </location>
</feature>
<keyword evidence="2" id="KW-0805">Transcription regulation</keyword>
<dbReference type="PROSITE" id="PS50977">
    <property type="entry name" value="HTH_TETR_2"/>
    <property type="match status" value="1"/>
</dbReference>
<protein>
    <submittedName>
        <fullName evidence="7">AcrR family transcriptional regulator</fullName>
    </submittedName>
</protein>
<dbReference type="PANTHER" id="PTHR47506">
    <property type="entry name" value="TRANSCRIPTIONAL REGULATORY PROTEIN"/>
    <property type="match status" value="1"/>
</dbReference>
<dbReference type="PANTHER" id="PTHR47506:SF6">
    <property type="entry name" value="HTH-TYPE TRANSCRIPTIONAL REPRESSOR NEMR"/>
    <property type="match status" value="1"/>
</dbReference>
<evidence type="ECO:0000256" key="3">
    <source>
        <dbReference type="ARBA" id="ARBA00023125"/>
    </source>
</evidence>
<keyword evidence="4" id="KW-0804">Transcription</keyword>
<evidence type="ECO:0000313" key="7">
    <source>
        <dbReference type="EMBL" id="MDQ0323425.1"/>
    </source>
</evidence>
<keyword evidence="1" id="KW-0678">Repressor</keyword>
<gene>
    <name evidence="7" type="ORF">QO002_005631</name>
</gene>
<evidence type="ECO:0000256" key="5">
    <source>
        <dbReference type="PROSITE-ProRule" id="PRU00335"/>
    </source>
</evidence>
<sequence length="199" mass="22707">MAKNANMDERRADLLVAVWNVIARVGLDKATVRTIARETGRSVGTLAHYFTDKDDVLVSALQLSHERIAARWEEKLSGLKGLNALRELVLDNLPLDEDRDLETRLSVAYWSRAVMQESVVSSQWRKGPKLIDRLITLVREGQQLKEIRDDESAEDIAEHVHASIDGFSLHALLYPQRLTRERIRKLMEAELKKLEVIST</sequence>
<dbReference type="Pfam" id="PF00440">
    <property type="entry name" value="TetR_N"/>
    <property type="match status" value="1"/>
</dbReference>
<evidence type="ECO:0000313" key="8">
    <source>
        <dbReference type="Proteomes" id="UP001230207"/>
    </source>
</evidence>
<dbReference type="Pfam" id="PF13977">
    <property type="entry name" value="TetR_C_6"/>
    <property type="match status" value="1"/>
</dbReference>
<evidence type="ECO:0000256" key="4">
    <source>
        <dbReference type="ARBA" id="ARBA00023163"/>
    </source>
</evidence>
<dbReference type="SUPFAM" id="SSF46689">
    <property type="entry name" value="Homeodomain-like"/>
    <property type="match status" value="1"/>
</dbReference>
<name>A0ABU0BYU6_9HYPH</name>
<keyword evidence="3 5" id="KW-0238">DNA-binding</keyword>
<evidence type="ECO:0000259" key="6">
    <source>
        <dbReference type="PROSITE" id="PS50977"/>
    </source>
</evidence>
<dbReference type="EMBL" id="JAUSVF010000003">
    <property type="protein sequence ID" value="MDQ0323425.1"/>
    <property type="molecule type" value="Genomic_DNA"/>
</dbReference>
<dbReference type="Proteomes" id="UP001230207">
    <property type="component" value="Unassembled WGS sequence"/>
</dbReference>
<evidence type="ECO:0000256" key="2">
    <source>
        <dbReference type="ARBA" id="ARBA00023015"/>
    </source>
</evidence>
<dbReference type="InterPro" id="IPR001647">
    <property type="entry name" value="HTH_TetR"/>
</dbReference>
<dbReference type="InterPro" id="IPR039538">
    <property type="entry name" value="BetI_C"/>
</dbReference>
<dbReference type="SUPFAM" id="SSF48498">
    <property type="entry name" value="Tetracyclin repressor-like, C-terminal domain"/>
    <property type="match status" value="1"/>
</dbReference>
<reference evidence="7 8" key="1">
    <citation type="submission" date="2023-07" db="EMBL/GenBank/DDBJ databases">
        <title>Genomic Encyclopedia of Type Strains, Phase IV (KMG-IV): sequencing the most valuable type-strain genomes for metagenomic binning, comparative biology and taxonomic classification.</title>
        <authorList>
            <person name="Goeker M."/>
        </authorList>
    </citation>
    <scope>NUCLEOTIDE SEQUENCE [LARGE SCALE GENOMIC DNA]</scope>
    <source>
        <strain evidence="7 8">DSM 1112</strain>
    </source>
</reference>